<dbReference type="PANTHER" id="PTHR46211:SF14">
    <property type="entry name" value="GLYCEROPHOSPHODIESTER PHOSPHODIESTERASE"/>
    <property type="match status" value="1"/>
</dbReference>
<feature type="domain" description="GP-PDE" evidence="1">
    <location>
        <begin position="20"/>
        <end position="252"/>
    </location>
</feature>
<dbReference type="GO" id="GO:0006629">
    <property type="term" value="P:lipid metabolic process"/>
    <property type="evidence" value="ECO:0007669"/>
    <property type="project" value="InterPro"/>
</dbReference>
<dbReference type="Gene3D" id="3.20.20.190">
    <property type="entry name" value="Phosphatidylinositol (PI) phosphodiesterase"/>
    <property type="match status" value="1"/>
</dbReference>
<proteinExistence type="predicted"/>
<dbReference type="PANTHER" id="PTHR46211">
    <property type="entry name" value="GLYCEROPHOSPHORYL DIESTER PHOSPHODIESTERASE"/>
    <property type="match status" value="1"/>
</dbReference>
<name>A0AAF0GRD4_LATSK</name>
<dbReference type="CDD" id="cd08556">
    <property type="entry name" value="GDPD"/>
    <property type="match status" value="1"/>
</dbReference>
<dbReference type="EMBL" id="CP122959">
    <property type="protein sequence ID" value="WGI18387.1"/>
    <property type="molecule type" value="Genomic_DNA"/>
</dbReference>
<accession>A0AAF0GRD4</accession>
<reference evidence="2" key="1">
    <citation type="submission" date="2023-04" db="EMBL/GenBank/DDBJ databases">
        <title>Novel strain of Lactilactobacillus sakei and use thereof.</title>
        <authorList>
            <person name="Kim S.Y."/>
        </authorList>
    </citation>
    <scope>NUCLEOTIDE SEQUENCE</scope>
    <source>
        <strain evidence="2">HUP1</strain>
    </source>
</reference>
<dbReference type="InterPro" id="IPR030395">
    <property type="entry name" value="GP_PDE_dom"/>
</dbReference>
<evidence type="ECO:0000313" key="2">
    <source>
        <dbReference type="EMBL" id="WGI18387.1"/>
    </source>
</evidence>
<dbReference type="RefSeq" id="WP_280102575.1">
    <property type="nucleotide sequence ID" value="NZ_CP122959.1"/>
</dbReference>
<evidence type="ECO:0000313" key="3">
    <source>
        <dbReference type="Proteomes" id="UP001179858"/>
    </source>
</evidence>
<dbReference type="Pfam" id="PF03009">
    <property type="entry name" value="GDPD"/>
    <property type="match status" value="1"/>
</dbReference>
<evidence type="ECO:0000259" key="1">
    <source>
        <dbReference type="PROSITE" id="PS51704"/>
    </source>
</evidence>
<dbReference type="SUPFAM" id="SSF51695">
    <property type="entry name" value="PLC-like phosphodiesterases"/>
    <property type="match status" value="1"/>
</dbReference>
<dbReference type="Proteomes" id="UP001179858">
    <property type="component" value="Chromosome"/>
</dbReference>
<dbReference type="GO" id="GO:0008081">
    <property type="term" value="F:phosphoric diester hydrolase activity"/>
    <property type="evidence" value="ECO:0007669"/>
    <property type="project" value="InterPro"/>
</dbReference>
<protein>
    <submittedName>
        <fullName evidence="2">Glycerophosphodiester phosphodiesterase</fullName>
    </submittedName>
</protein>
<organism evidence="2 3">
    <name type="scientific">Latilactobacillus sakei</name>
    <name type="common">Lactobacillus sakei</name>
    <dbReference type="NCBI Taxonomy" id="1599"/>
    <lineage>
        <taxon>Bacteria</taxon>
        <taxon>Bacillati</taxon>
        <taxon>Bacillota</taxon>
        <taxon>Bacilli</taxon>
        <taxon>Lactobacillales</taxon>
        <taxon>Lactobacillaceae</taxon>
        <taxon>Latilactobacillus</taxon>
    </lineage>
</organism>
<dbReference type="PROSITE" id="PS51704">
    <property type="entry name" value="GP_PDE"/>
    <property type="match status" value="1"/>
</dbReference>
<sequence length="342" mass="40143">MQRRVWGMFLIFCFINLSGFTVIGHRGEPAKAPEHSFQSYDQALADHADYIEQDLEISQDGVLVVSHDPMTDRTMNRKYIIDKNSWQTLKQAEFTNHEHLHRLSDVFERYRSNPKAKFMIETRLLNNQMVMEDKLVALVKANHLEKRVYFESFSMASLEKLHHLLPEVPLLFLNYNEPYNYRQLQAPRYNFLSAVSMRVSYASDQVVKTLHRAHKQVIPYDNFSENISRAADNRKKFDGFFTNYTGVYTHQNKCVEHPQMITTQAKGTTKVFDSPFKRAEYRSIEGKRLNLKPNTTWQVNYALKGLDNQVYYDLGSSQWIKAPQPKKTTLLSRIWEKIKGIF</sequence>
<gene>
    <name evidence="2" type="ORF">QBD03_06395</name>
</gene>
<dbReference type="AlphaFoldDB" id="A0AAF0GRD4"/>
<dbReference type="InterPro" id="IPR017946">
    <property type="entry name" value="PLC-like_Pdiesterase_TIM-brl"/>
</dbReference>